<dbReference type="InterPro" id="IPR022276">
    <property type="entry name" value="Conjug_transposon_TraK"/>
</dbReference>
<dbReference type="OrthoDB" id="1039148at2"/>
<keyword evidence="1" id="KW-0812">Transmembrane</keyword>
<accession>A0A1M5HW83</accession>
<evidence type="ECO:0000313" key="2">
    <source>
        <dbReference type="EMBL" id="SHG20169.1"/>
    </source>
</evidence>
<organism evidence="2 3">
    <name type="scientific">Cnuella takakiae</name>
    <dbReference type="NCBI Taxonomy" id="1302690"/>
    <lineage>
        <taxon>Bacteria</taxon>
        <taxon>Pseudomonadati</taxon>
        <taxon>Bacteroidota</taxon>
        <taxon>Chitinophagia</taxon>
        <taxon>Chitinophagales</taxon>
        <taxon>Chitinophagaceae</taxon>
        <taxon>Cnuella</taxon>
    </lineage>
</organism>
<evidence type="ECO:0000256" key="1">
    <source>
        <dbReference type="SAM" id="Phobius"/>
    </source>
</evidence>
<reference evidence="2 3" key="1">
    <citation type="submission" date="2016-11" db="EMBL/GenBank/DDBJ databases">
        <authorList>
            <person name="Jaros S."/>
            <person name="Januszkiewicz K."/>
            <person name="Wedrychowicz H."/>
        </authorList>
    </citation>
    <scope>NUCLEOTIDE SEQUENCE [LARGE SCALE GENOMIC DNA]</scope>
    <source>
        <strain evidence="2 3">DSM 26897</strain>
    </source>
</reference>
<dbReference type="RefSeq" id="WP_083596684.1">
    <property type="nucleotide sequence ID" value="NZ_FQUO01000020.1"/>
</dbReference>
<dbReference type="AlphaFoldDB" id="A0A1M5HW83"/>
<dbReference type="EMBL" id="FQUO01000020">
    <property type="protein sequence ID" value="SHG20169.1"/>
    <property type="molecule type" value="Genomic_DNA"/>
</dbReference>
<keyword evidence="1" id="KW-0472">Membrane</keyword>
<keyword evidence="3" id="KW-1185">Reference proteome</keyword>
<dbReference type="NCBIfam" id="TIGR03781">
    <property type="entry name" value="Bac_Flav_CT_K"/>
    <property type="match status" value="1"/>
</dbReference>
<evidence type="ECO:0000313" key="3">
    <source>
        <dbReference type="Proteomes" id="UP000184368"/>
    </source>
</evidence>
<sequence>MNLIKSIENKIRLALYVSLGSFVSAIIIALAAFGYAYKMISREKNQIYVLDKNIPIVATRAEVGDNRAAEYKAHIEAFHDYFFSMPPDNEYIDYQIKRAMFLVDASGLAQYNTLKEQGYYTNLVSTSSVITCTKDSILLDMNTKRWRYYGKQKIERPSNITIRSLVTEGYLQDVPRSENNPHGALINGWKTLENKDLYNEAKQRF</sequence>
<feature type="transmembrane region" description="Helical" evidence="1">
    <location>
        <begin position="13"/>
        <end position="37"/>
    </location>
</feature>
<name>A0A1M5HW83_9BACT</name>
<keyword evidence="1" id="KW-1133">Transmembrane helix</keyword>
<proteinExistence type="predicted"/>
<gene>
    <name evidence="2" type="ORF">SAMN05444008_12088</name>
</gene>
<dbReference type="Proteomes" id="UP000184368">
    <property type="component" value="Unassembled WGS sequence"/>
</dbReference>
<protein>
    <submittedName>
        <fullName evidence="2">Bacteroides conjugative transposon TraK protein</fullName>
    </submittedName>
</protein>
<dbReference type="STRING" id="1302690.BUE76_00315"/>